<name>A0A508WQS4_9HYPH</name>
<dbReference type="EMBL" id="CABFNB010000023">
    <property type="protein sequence ID" value="VTZ59672.1"/>
    <property type="molecule type" value="Genomic_DNA"/>
</dbReference>
<reference evidence="1" key="1">
    <citation type="submission" date="2019-06" db="EMBL/GenBank/DDBJ databases">
        <authorList>
            <person name="Le Quere A."/>
            <person name="Colella S."/>
        </authorList>
    </citation>
    <scope>NUCLEOTIDE SEQUENCE</scope>
    <source>
        <strain evidence="1">EmedicaeMD41</strain>
    </source>
</reference>
<sequence length="83" mass="9634">MRKKGRVLHVTFVLARKILGERSQTSRVDLGSLFIICQRADWRGSVRETPQLIQQLPKIVVARKFCYGYEFQSSRSHLPVSYP</sequence>
<gene>
    <name evidence="1" type="ORF">EMEDMD4_1190006</name>
</gene>
<dbReference type="AlphaFoldDB" id="A0A508WQS4"/>
<organism evidence="1">
    <name type="scientific">Sinorhizobium medicae</name>
    <dbReference type="NCBI Taxonomy" id="110321"/>
    <lineage>
        <taxon>Bacteria</taxon>
        <taxon>Pseudomonadati</taxon>
        <taxon>Pseudomonadota</taxon>
        <taxon>Alphaproteobacteria</taxon>
        <taxon>Hyphomicrobiales</taxon>
        <taxon>Rhizobiaceae</taxon>
        <taxon>Sinorhizobium/Ensifer group</taxon>
        <taxon>Sinorhizobium</taxon>
    </lineage>
</organism>
<accession>A0A508WQS4</accession>
<protein>
    <submittedName>
        <fullName evidence="1">Uncharacterized protein</fullName>
    </submittedName>
</protein>
<evidence type="ECO:0000313" key="1">
    <source>
        <dbReference type="EMBL" id="VTZ59672.1"/>
    </source>
</evidence>
<proteinExistence type="predicted"/>
<dbReference type="Proteomes" id="UP000507954">
    <property type="component" value="Unassembled WGS sequence"/>
</dbReference>